<dbReference type="PANTHER" id="PTHR39185:SF1">
    <property type="entry name" value="SWARMING MOTILITY PROTEIN SWRD"/>
    <property type="match status" value="1"/>
</dbReference>
<evidence type="ECO:0000313" key="1">
    <source>
        <dbReference type="EMBL" id="PXW92524.1"/>
    </source>
</evidence>
<dbReference type="Pfam" id="PF06289">
    <property type="entry name" value="FlbD"/>
    <property type="match status" value="1"/>
</dbReference>
<proteinExistence type="predicted"/>
<keyword evidence="1" id="KW-0966">Cell projection</keyword>
<dbReference type="EMBL" id="QJJR01000002">
    <property type="protein sequence ID" value="PXW92524.1"/>
    <property type="molecule type" value="Genomic_DNA"/>
</dbReference>
<dbReference type="AlphaFoldDB" id="A0A2V3WGJ3"/>
<dbReference type="PANTHER" id="PTHR39185">
    <property type="entry name" value="SWARMING MOTILITY PROTEIN SWRD"/>
    <property type="match status" value="1"/>
</dbReference>
<sequence>MIQLTNFKGSTFTINAMYIEKIESLPDTTITLVNGRKYFVQESETDVIQLSTAFYQAIGFKSWHMQAGEEDGR</sequence>
<name>A0A2V3WGJ3_9BACI</name>
<dbReference type="RefSeq" id="WP_110250405.1">
    <property type="nucleotide sequence ID" value="NZ_QJJR01000002.1"/>
</dbReference>
<protein>
    <submittedName>
        <fullName evidence="1">Flagellar protein FlbD</fullName>
    </submittedName>
</protein>
<dbReference type="OrthoDB" id="9799862at2"/>
<reference evidence="1 2" key="1">
    <citation type="submission" date="2018-05" db="EMBL/GenBank/DDBJ databases">
        <title>Genomic Encyclopedia of Type Strains, Phase IV (KMG-IV): sequencing the most valuable type-strain genomes for metagenomic binning, comparative biology and taxonomic classification.</title>
        <authorList>
            <person name="Goeker M."/>
        </authorList>
    </citation>
    <scope>NUCLEOTIDE SEQUENCE [LARGE SCALE GENOMIC DNA]</scope>
    <source>
        <strain evidence="1 2">DSM 22440</strain>
    </source>
</reference>
<keyword evidence="2" id="KW-1185">Reference proteome</keyword>
<accession>A0A2V3WGJ3</accession>
<dbReference type="InterPro" id="IPR009384">
    <property type="entry name" value="SwrD-like"/>
</dbReference>
<comment type="caution">
    <text evidence="1">The sequence shown here is derived from an EMBL/GenBank/DDBJ whole genome shotgun (WGS) entry which is preliminary data.</text>
</comment>
<organism evidence="1 2">
    <name type="scientific">Streptohalobacillus salinus</name>
    <dbReference type="NCBI Taxonomy" id="621096"/>
    <lineage>
        <taxon>Bacteria</taxon>
        <taxon>Bacillati</taxon>
        <taxon>Bacillota</taxon>
        <taxon>Bacilli</taxon>
        <taxon>Bacillales</taxon>
        <taxon>Bacillaceae</taxon>
        <taxon>Streptohalobacillus</taxon>
    </lineage>
</organism>
<keyword evidence="1" id="KW-0282">Flagellum</keyword>
<gene>
    <name evidence="1" type="ORF">DES38_102105</name>
</gene>
<keyword evidence="1" id="KW-0969">Cilium</keyword>
<dbReference type="Proteomes" id="UP000247922">
    <property type="component" value="Unassembled WGS sequence"/>
</dbReference>
<evidence type="ECO:0000313" key="2">
    <source>
        <dbReference type="Proteomes" id="UP000247922"/>
    </source>
</evidence>